<feature type="transmembrane region" description="Helical" evidence="1">
    <location>
        <begin position="20"/>
        <end position="42"/>
    </location>
</feature>
<comment type="caution">
    <text evidence="2">The sequence shown here is derived from an EMBL/GenBank/DDBJ whole genome shotgun (WGS) entry which is preliminary data.</text>
</comment>
<protein>
    <submittedName>
        <fullName evidence="2">Uncharacterized protein</fullName>
    </submittedName>
</protein>
<evidence type="ECO:0000313" key="3">
    <source>
        <dbReference type="Proteomes" id="UP000034778"/>
    </source>
</evidence>
<keyword evidence="1" id="KW-1133">Transmembrane helix</keyword>
<proteinExistence type="predicted"/>
<keyword evidence="1" id="KW-0812">Transmembrane</keyword>
<dbReference type="STRING" id="1618566.UR35_C0011G0060"/>
<dbReference type="AlphaFoldDB" id="A0A0F9ZJ88"/>
<feature type="transmembrane region" description="Helical" evidence="1">
    <location>
        <begin position="62"/>
        <end position="83"/>
    </location>
</feature>
<organism evidence="2 3">
    <name type="scientific">Candidatus Woesebacteria bacterium GW2011_GWB1_33_22</name>
    <dbReference type="NCBI Taxonomy" id="1618566"/>
    <lineage>
        <taxon>Bacteria</taxon>
        <taxon>Candidatus Woeseibacteriota</taxon>
    </lineage>
</organism>
<reference evidence="2 3" key="1">
    <citation type="journal article" date="2015" name="Nature">
        <title>rRNA introns, odd ribosomes, and small enigmatic genomes across a large radiation of phyla.</title>
        <authorList>
            <person name="Brown C.T."/>
            <person name="Hug L.A."/>
            <person name="Thomas B.C."/>
            <person name="Sharon I."/>
            <person name="Castelle C.J."/>
            <person name="Singh A."/>
            <person name="Wilkins M.J."/>
            <person name="Williams K.H."/>
            <person name="Banfield J.F."/>
        </authorList>
    </citation>
    <scope>NUCLEOTIDE SEQUENCE [LARGE SCALE GENOMIC DNA]</scope>
</reference>
<keyword evidence="1" id="KW-0472">Membrane</keyword>
<evidence type="ECO:0000313" key="2">
    <source>
        <dbReference type="EMBL" id="KKP44174.1"/>
    </source>
</evidence>
<dbReference type="EMBL" id="LBOW01000011">
    <property type="protein sequence ID" value="KKP44174.1"/>
    <property type="molecule type" value="Genomic_DNA"/>
</dbReference>
<sequence length="120" mass="13195">MALPKQIIDPRFERLPLFKLIIVTIVTNIVVILLGILSKIILPPQIPIFFGLPQTEEQLAPALFITIPPIISLIFVLINSIMAINLESSYVKKSLAFASLAVTLLSTIAVFKIIFLVGSI</sequence>
<feature type="transmembrane region" description="Helical" evidence="1">
    <location>
        <begin position="95"/>
        <end position="117"/>
    </location>
</feature>
<evidence type="ECO:0000256" key="1">
    <source>
        <dbReference type="SAM" id="Phobius"/>
    </source>
</evidence>
<name>A0A0F9ZJ88_9BACT</name>
<dbReference type="Proteomes" id="UP000034778">
    <property type="component" value="Unassembled WGS sequence"/>
</dbReference>
<gene>
    <name evidence="2" type="ORF">UR35_C0011G0060</name>
</gene>
<accession>A0A0F9ZJ88</accession>